<proteinExistence type="predicted"/>
<dbReference type="InterPro" id="IPR007715">
    <property type="entry name" value="Coq4"/>
</dbReference>
<comment type="caution">
    <text evidence="1">The sequence shown here is derived from an EMBL/GenBank/DDBJ whole genome shotgun (WGS) entry which is preliminary data.</text>
</comment>
<name>A0A1A9LAD6_9FLAO</name>
<evidence type="ECO:0008006" key="3">
    <source>
        <dbReference type="Google" id="ProtNLM"/>
    </source>
</evidence>
<dbReference type="EMBL" id="LXIE01000050">
    <property type="protein sequence ID" value="OAD90153.1"/>
    <property type="molecule type" value="Genomic_DNA"/>
</dbReference>
<keyword evidence="2" id="KW-1185">Reference proteome</keyword>
<evidence type="ECO:0000313" key="2">
    <source>
        <dbReference type="Proteomes" id="UP000077552"/>
    </source>
</evidence>
<protein>
    <recommendedName>
        <fullName evidence="3">Coenzyme Q (Ubiquinone) biosynthesis protein Coq4</fullName>
    </recommendedName>
</protein>
<accession>A0A1A9LAD6</accession>
<dbReference type="STRING" id="1385699.A7A78_08025"/>
<sequence length="176" mass="20707">MKLRKKLIEKLFECSQKIYLKFKKKEPWGISTAELLEFPNESFGKKLGAFLNKNGFELIGKVERHDAYHVLSGFGTNVEDEIALQYLCYGNGKRTPYLTGVLLLGTTLLPEYASYYYNSYLIGKQINTFHHFDFKKLLHTDFEGFRKVIFSEKQLLKLQKLQYQYDEFQYSPQTIN</sequence>
<dbReference type="RefSeq" id="WP_068763178.1">
    <property type="nucleotide sequence ID" value="NZ_LXIE01000050.1"/>
</dbReference>
<organism evidence="1 2">
    <name type="scientific">Aequorivita soesokkakensis</name>
    <dbReference type="NCBI Taxonomy" id="1385699"/>
    <lineage>
        <taxon>Bacteria</taxon>
        <taxon>Pseudomonadati</taxon>
        <taxon>Bacteroidota</taxon>
        <taxon>Flavobacteriia</taxon>
        <taxon>Flavobacteriales</taxon>
        <taxon>Flavobacteriaceae</taxon>
        <taxon>Aequorivita</taxon>
    </lineage>
</organism>
<dbReference type="Proteomes" id="UP000077552">
    <property type="component" value="Unassembled WGS sequence"/>
</dbReference>
<evidence type="ECO:0000313" key="1">
    <source>
        <dbReference type="EMBL" id="OAD90153.1"/>
    </source>
</evidence>
<dbReference type="GO" id="GO:0006744">
    <property type="term" value="P:ubiquinone biosynthetic process"/>
    <property type="evidence" value="ECO:0007669"/>
    <property type="project" value="InterPro"/>
</dbReference>
<reference evidence="1 2" key="1">
    <citation type="submission" date="2016-05" db="EMBL/GenBank/DDBJ databases">
        <title>Genome sequencing of Vitellibacter soesokkakensis RSSK-12.</title>
        <authorList>
            <person name="Thevarajoo S."/>
            <person name="Selvaratnam C."/>
            <person name="Goh K.M."/>
            <person name="Chan K.-G."/>
            <person name="Chong C.S."/>
        </authorList>
    </citation>
    <scope>NUCLEOTIDE SEQUENCE [LARGE SCALE GENOMIC DNA]</scope>
    <source>
        <strain evidence="1 2">RSSK-12</strain>
    </source>
</reference>
<dbReference type="AlphaFoldDB" id="A0A1A9LAD6"/>
<gene>
    <name evidence="1" type="ORF">A7A78_08025</name>
</gene>
<dbReference type="OrthoDB" id="6157812at2"/>
<dbReference type="Pfam" id="PF05019">
    <property type="entry name" value="Coq4"/>
    <property type="match status" value="1"/>
</dbReference>